<keyword evidence="2" id="KW-0472">Membrane</keyword>
<name>A0A0F7X2Z0_CHLPN</name>
<organism evidence="4">
    <name type="scientific">Chlamydia pneumoniae</name>
    <name type="common">Chlamydophila pneumoniae</name>
    <dbReference type="NCBI Taxonomy" id="83558"/>
    <lineage>
        <taxon>Bacteria</taxon>
        <taxon>Pseudomonadati</taxon>
        <taxon>Chlamydiota</taxon>
        <taxon>Chlamydiia</taxon>
        <taxon>Chlamydiales</taxon>
        <taxon>Chlamydiaceae</taxon>
        <taxon>Chlamydia/Chlamydophila group</taxon>
        <taxon>Chlamydia</taxon>
    </lineage>
</organism>
<accession>A0A0F7X2Z0</accession>
<protein>
    <submittedName>
        <fullName evidence="4">HAMP/SpoIIE domain protein</fullName>
    </submittedName>
</protein>
<dbReference type="GO" id="GO:0016791">
    <property type="term" value="F:phosphatase activity"/>
    <property type="evidence" value="ECO:0007669"/>
    <property type="project" value="TreeGrafter"/>
</dbReference>
<dbReference type="InterPro" id="IPR001932">
    <property type="entry name" value="PPM-type_phosphatase-like_dom"/>
</dbReference>
<proteinExistence type="predicted"/>
<feature type="transmembrane region" description="Helical" evidence="2">
    <location>
        <begin position="12"/>
        <end position="33"/>
    </location>
</feature>
<dbReference type="InterPro" id="IPR036457">
    <property type="entry name" value="PPM-type-like_dom_sf"/>
</dbReference>
<dbReference type="PANTHER" id="PTHR43156">
    <property type="entry name" value="STAGE II SPORULATION PROTEIN E-RELATED"/>
    <property type="match status" value="1"/>
</dbReference>
<feature type="transmembrane region" description="Helical" evidence="2">
    <location>
        <begin position="306"/>
        <end position="324"/>
    </location>
</feature>
<keyword evidence="2" id="KW-0812">Transmembrane</keyword>
<feature type="domain" description="HAMP" evidence="3">
    <location>
        <begin position="325"/>
        <end position="377"/>
    </location>
</feature>
<dbReference type="GO" id="GO:0016020">
    <property type="term" value="C:membrane"/>
    <property type="evidence" value="ECO:0007669"/>
    <property type="project" value="InterPro"/>
</dbReference>
<dbReference type="PROSITE" id="PS50885">
    <property type="entry name" value="HAMP"/>
    <property type="match status" value="1"/>
</dbReference>
<dbReference type="Gene3D" id="3.60.40.10">
    <property type="entry name" value="PPM-type phosphatase domain"/>
    <property type="match status" value="1"/>
</dbReference>
<dbReference type="PANTHER" id="PTHR43156:SF2">
    <property type="entry name" value="STAGE II SPORULATION PROTEIN E"/>
    <property type="match status" value="1"/>
</dbReference>
<dbReference type="GO" id="GO:0007165">
    <property type="term" value="P:signal transduction"/>
    <property type="evidence" value="ECO:0007669"/>
    <property type="project" value="InterPro"/>
</dbReference>
<evidence type="ECO:0000259" key="3">
    <source>
        <dbReference type="PROSITE" id="PS50885"/>
    </source>
</evidence>
<reference evidence="4" key="1">
    <citation type="submission" date="2015-05" db="EMBL/GenBank/DDBJ databases">
        <authorList>
            <person name="Rattei Thomas"/>
        </authorList>
    </citation>
    <scope>NUCLEOTIDE SEQUENCE</scope>
    <source>
        <strain evidence="4">DC9</strain>
    </source>
</reference>
<gene>
    <name evidence="4" type="ORF">BN1224_DC9_BZ_00410</name>
</gene>
<dbReference type="InterPro" id="IPR052016">
    <property type="entry name" value="Bact_Sigma-Reg"/>
</dbReference>
<evidence type="ECO:0000256" key="2">
    <source>
        <dbReference type="SAM" id="Phobius"/>
    </source>
</evidence>
<dbReference type="SUPFAM" id="SSF81606">
    <property type="entry name" value="PP2C-like"/>
    <property type="match status" value="1"/>
</dbReference>
<dbReference type="SMART" id="SM00331">
    <property type="entry name" value="PP2C_SIG"/>
    <property type="match status" value="1"/>
</dbReference>
<keyword evidence="2" id="KW-1133">Transmembrane helix</keyword>
<dbReference type="AlphaFoldDB" id="A0A0F7X2Z0"/>
<evidence type="ECO:0000313" key="4">
    <source>
        <dbReference type="EMBL" id="CRI42917.1"/>
    </source>
</evidence>
<dbReference type="InterPro" id="IPR003660">
    <property type="entry name" value="HAMP_dom"/>
</dbReference>
<evidence type="ECO:0000256" key="1">
    <source>
        <dbReference type="ARBA" id="ARBA00022801"/>
    </source>
</evidence>
<dbReference type="Pfam" id="PF07228">
    <property type="entry name" value="SpoIIE"/>
    <property type="match status" value="1"/>
</dbReference>
<keyword evidence="1" id="KW-0378">Hydrolase</keyword>
<dbReference type="Pfam" id="PF00672">
    <property type="entry name" value="HAMP"/>
    <property type="match status" value="1"/>
</dbReference>
<sequence>MIPFTKTIGFRLWLACAVAIIAPLGINIVWLNLDQYRTIVSAISTALKENAAFKANTLTQIVPLNVDVLSLFSDVLDLDAGIPETPNVLLSNEMQKVFQGIYNEISLIKVFPNGDKIVVASSIPEHLGENYNHKIDIPENTPFLAALKQSPKNQEVFSVMQANVFDAKTQELQGILYTTFSAESLLKDLLINKQSYLTVKTAILSKYGVILKASDPALHLHTVYPDMTKEKFCQVFLNDDPCPIDSELGPLTLSPLDIGENFYSFKIKDTEIWGCIENVPSIDIAVLSYAKKEESFAPLWRRARMYTAYFFCILLGSLIAFIVARRLSLPIRKLATAMIESRKNKNYLYTDDSLGFEINRLGHIFNAMVENLHKQQYLAKTNFEMKENAQNALHLGEQAQQRLLPNTLPSYPHIELAKAYIPAITVGGDFFDVFVVGEGSKARLFLIVADASGKGVNACGYSLFLKNMLRTFLSRSSSLQQAIQETSRLFYNNTKNSGMFVTLCVYCYHQTSNTMEYYSCGHPPACYLDPDGETSWLFHPGMALGFLPEVANITSKLFHPKPGSLFVLYSDGITEAHNNNNDMFGEERLQAAIQGLTGKSAADAVHRLMLSVKTFVGNSHQYDDITLLILKVLES</sequence>
<dbReference type="EMBL" id="LN847056">
    <property type="protein sequence ID" value="CRI42917.1"/>
    <property type="molecule type" value="Genomic_DNA"/>
</dbReference>
<dbReference type="Gene3D" id="6.10.340.10">
    <property type="match status" value="1"/>
</dbReference>